<dbReference type="SUPFAM" id="SSF52087">
    <property type="entry name" value="CRAL/TRIO domain"/>
    <property type="match status" value="1"/>
</dbReference>
<feature type="domain" description="CRAL-TRIO" evidence="1">
    <location>
        <begin position="132"/>
        <end position="235"/>
    </location>
</feature>
<comment type="caution">
    <text evidence="2">The sequence shown here is derived from an EMBL/GenBank/DDBJ whole genome shotgun (WGS) entry which is preliminary data.</text>
</comment>
<evidence type="ECO:0000313" key="3">
    <source>
        <dbReference type="Proteomes" id="UP001329430"/>
    </source>
</evidence>
<organism evidence="2 3">
    <name type="scientific">Pyrocoelia pectoralis</name>
    <dbReference type="NCBI Taxonomy" id="417401"/>
    <lineage>
        <taxon>Eukaryota</taxon>
        <taxon>Metazoa</taxon>
        <taxon>Ecdysozoa</taxon>
        <taxon>Arthropoda</taxon>
        <taxon>Hexapoda</taxon>
        <taxon>Insecta</taxon>
        <taxon>Pterygota</taxon>
        <taxon>Neoptera</taxon>
        <taxon>Endopterygota</taxon>
        <taxon>Coleoptera</taxon>
        <taxon>Polyphaga</taxon>
        <taxon>Elateriformia</taxon>
        <taxon>Elateroidea</taxon>
        <taxon>Lampyridae</taxon>
        <taxon>Lampyrinae</taxon>
        <taxon>Pyrocoelia</taxon>
    </lineage>
</organism>
<dbReference type="InterPro" id="IPR001251">
    <property type="entry name" value="CRAL-TRIO_dom"/>
</dbReference>
<dbReference type="GO" id="GO:1902936">
    <property type="term" value="F:phosphatidylinositol bisphosphate binding"/>
    <property type="evidence" value="ECO:0007669"/>
    <property type="project" value="TreeGrafter"/>
</dbReference>
<dbReference type="AlphaFoldDB" id="A0AAN7ZCC7"/>
<dbReference type="GO" id="GO:0016020">
    <property type="term" value="C:membrane"/>
    <property type="evidence" value="ECO:0007669"/>
    <property type="project" value="TreeGrafter"/>
</dbReference>
<dbReference type="CDD" id="cd00170">
    <property type="entry name" value="SEC14"/>
    <property type="match status" value="1"/>
</dbReference>
<keyword evidence="3" id="KW-1185">Reference proteome</keyword>
<sequence length="267" mass="30879">MEVKFGFAASDLILQGRVSADNIRLVKIWLASVENLPQLTDEQIALFLISTCHNVQVTQSTIQSYFQVKESTSEIFSNRQLKGDLEKMLKVGYYCVLPKRTEDNCAVIVIKLQDTDCHNFHFKEHLKLILMLLDSVSYNNPPDGLISILDLEGLAAAFARYVQEAMPLKMKSVHLFNGGIVLKAIFSIFRPFLNSTVREMIHFQSTRSDMEMFYTKWLSREYLPEEYGGELPSIRVHHDETMRKLNLLQNYFEAEELQRTVRQNNTM</sequence>
<evidence type="ECO:0000259" key="1">
    <source>
        <dbReference type="PROSITE" id="PS50191"/>
    </source>
</evidence>
<accession>A0AAN7ZCC7</accession>
<dbReference type="Gene3D" id="3.40.525.10">
    <property type="entry name" value="CRAL-TRIO lipid binding domain"/>
    <property type="match status" value="1"/>
</dbReference>
<name>A0AAN7ZCC7_9COLE</name>
<dbReference type="PROSITE" id="PS50191">
    <property type="entry name" value="CRAL_TRIO"/>
    <property type="match status" value="1"/>
</dbReference>
<dbReference type="PANTHER" id="PTHR10174:SF213">
    <property type="entry name" value="CRAL-TRIO DOMAIN-CONTAINING PROTEIN"/>
    <property type="match status" value="1"/>
</dbReference>
<evidence type="ECO:0000313" key="2">
    <source>
        <dbReference type="EMBL" id="KAK5638422.1"/>
    </source>
</evidence>
<proteinExistence type="predicted"/>
<dbReference type="InterPro" id="IPR036865">
    <property type="entry name" value="CRAL-TRIO_dom_sf"/>
</dbReference>
<dbReference type="Proteomes" id="UP001329430">
    <property type="component" value="Chromosome 10"/>
</dbReference>
<protein>
    <recommendedName>
        <fullName evidence="1">CRAL-TRIO domain-containing protein</fullName>
    </recommendedName>
</protein>
<gene>
    <name evidence="2" type="ORF">RI129_012717</name>
</gene>
<dbReference type="PANTHER" id="PTHR10174">
    <property type="entry name" value="ALPHA-TOCOPHEROL TRANSFER PROTEIN-RELATED"/>
    <property type="match status" value="1"/>
</dbReference>
<dbReference type="EMBL" id="JAVRBK010000010">
    <property type="protein sequence ID" value="KAK5638422.1"/>
    <property type="molecule type" value="Genomic_DNA"/>
</dbReference>
<reference evidence="2 3" key="1">
    <citation type="journal article" date="2024" name="Insects">
        <title>An Improved Chromosome-Level Genome Assembly of the Firefly Pyrocoelia pectoralis.</title>
        <authorList>
            <person name="Fu X."/>
            <person name="Meyer-Rochow V.B."/>
            <person name="Ballantyne L."/>
            <person name="Zhu X."/>
        </authorList>
    </citation>
    <scope>NUCLEOTIDE SEQUENCE [LARGE SCALE GENOMIC DNA]</scope>
    <source>
        <strain evidence="2">XCY_ONT2</strain>
    </source>
</reference>
<dbReference type="Pfam" id="PF00650">
    <property type="entry name" value="CRAL_TRIO"/>
    <property type="match status" value="1"/>
</dbReference>
<dbReference type="SMART" id="SM00516">
    <property type="entry name" value="SEC14"/>
    <property type="match status" value="1"/>
</dbReference>